<dbReference type="OrthoDB" id="9802923at2"/>
<feature type="domain" description="Thioredoxin" evidence="7">
    <location>
        <begin position="79"/>
        <end position="266"/>
    </location>
</feature>
<feature type="compositionally biased region" description="Acidic residues" evidence="5">
    <location>
        <begin position="59"/>
        <end position="70"/>
    </location>
</feature>
<dbReference type="PANTHER" id="PTHR42852:SF6">
    <property type="entry name" value="THIOL:DISULFIDE INTERCHANGE PROTEIN DSBE"/>
    <property type="match status" value="1"/>
</dbReference>
<feature type="compositionally biased region" description="Basic and acidic residues" evidence="5">
    <location>
        <begin position="449"/>
        <end position="460"/>
    </location>
</feature>
<dbReference type="HOGENOM" id="CLU_056135_1_0_0"/>
<dbReference type="EMBL" id="BX294142">
    <property type="protein sequence ID" value="CAD74383.1"/>
    <property type="molecule type" value="Genomic_DNA"/>
</dbReference>
<feature type="region of interest" description="Disordered" evidence="5">
    <location>
        <begin position="437"/>
        <end position="460"/>
    </location>
</feature>
<feature type="region of interest" description="Disordered" evidence="5">
    <location>
        <begin position="37"/>
        <end position="70"/>
    </location>
</feature>
<dbReference type="Proteomes" id="UP000001025">
    <property type="component" value="Chromosome"/>
</dbReference>
<dbReference type="InterPro" id="IPR000866">
    <property type="entry name" value="AhpC/TSA"/>
</dbReference>
<dbReference type="PROSITE" id="PS00194">
    <property type="entry name" value="THIOREDOXIN_1"/>
    <property type="match status" value="1"/>
</dbReference>
<evidence type="ECO:0000313" key="8">
    <source>
        <dbReference type="EMBL" id="CAD74383.1"/>
    </source>
</evidence>
<keyword evidence="6" id="KW-0812">Transmembrane</keyword>
<dbReference type="KEGG" id="rba:RB5697"/>
<evidence type="ECO:0000256" key="6">
    <source>
        <dbReference type="SAM" id="Phobius"/>
    </source>
</evidence>
<dbReference type="STRING" id="243090.RB5697"/>
<evidence type="ECO:0000256" key="5">
    <source>
        <dbReference type="SAM" id="MobiDB-lite"/>
    </source>
</evidence>
<dbReference type="CDD" id="cd02966">
    <property type="entry name" value="TlpA_like_family"/>
    <property type="match status" value="1"/>
</dbReference>
<feature type="transmembrane region" description="Helical" evidence="6">
    <location>
        <begin position="12"/>
        <end position="35"/>
    </location>
</feature>
<evidence type="ECO:0000256" key="3">
    <source>
        <dbReference type="ARBA" id="ARBA00023157"/>
    </source>
</evidence>
<dbReference type="PROSITE" id="PS51352">
    <property type="entry name" value="THIOREDOXIN_2"/>
    <property type="match status" value="1"/>
</dbReference>
<evidence type="ECO:0000259" key="7">
    <source>
        <dbReference type="PROSITE" id="PS51352"/>
    </source>
</evidence>
<keyword evidence="4" id="KW-0676">Redox-active center</keyword>
<dbReference type="PANTHER" id="PTHR42852">
    <property type="entry name" value="THIOL:DISULFIDE INTERCHANGE PROTEIN DSBE"/>
    <property type="match status" value="1"/>
</dbReference>
<dbReference type="SUPFAM" id="SSF52833">
    <property type="entry name" value="Thioredoxin-like"/>
    <property type="match status" value="1"/>
</dbReference>
<evidence type="ECO:0000256" key="1">
    <source>
        <dbReference type="ARBA" id="ARBA00004196"/>
    </source>
</evidence>
<proteinExistence type="predicted"/>
<dbReference type="GO" id="GO:0016209">
    <property type="term" value="F:antioxidant activity"/>
    <property type="evidence" value="ECO:0007669"/>
    <property type="project" value="InterPro"/>
</dbReference>
<keyword evidence="6" id="KW-1133">Transmembrane helix</keyword>
<organism evidence="8 9">
    <name type="scientific">Rhodopirellula baltica (strain DSM 10527 / NCIMB 13988 / SH1)</name>
    <dbReference type="NCBI Taxonomy" id="243090"/>
    <lineage>
        <taxon>Bacteria</taxon>
        <taxon>Pseudomonadati</taxon>
        <taxon>Planctomycetota</taxon>
        <taxon>Planctomycetia</taxon>
        <taxon>Pirellulales</taxon>
        <taxon>Pirellulaceae</taxon>
        <taxon>Rhodopirellula</taxon>
    </lineage>
</organism>
<dbReference type="InParanoid" id="Q7URF7"/>
<dbReference type="GO" id="GO:0030313">
    <property type="term" value="C:cell envelope"/>
    <property type="evidence" value="ECO:0007669"/>
    <property type="project" value="UniProtKB-SubCell"/>
</dbReference>
<keyword evidence="9" id="KW-1185">Reference proteome</keyword>
<dbReference type="eggNOG" id="COG0526">
    <property type="taxonomic scope" value="Bacteria"/>
</dbReference>
<name>Q7URF7_RHOBA</name>
<dbReference type="InterPro" id="IPR017937">
    <property type="entry name" value="Thioredoxin_CS"/>
</dbReference>
<dbReference type="EnsemblBacteria" id="CAD74383">
    <property type="protein sequence ID" value="CAD74383"/>
    <property type="gene ID" value="RB5697"/>
</dbReference>
<dbReference type="InterPro" id="IPR013766">
    <property type="entry name" value="Thioredoxin_domain"/>
</dbReference>
<feature type="region of interest" description="Disordered" evidence="5">
    <location>
        <begin position="167"/>
        <end position="193"/>
    </location>
</feature>
<evidence type="ECO:0000256" key="4">
    <source>
        <dbReference type="ARBA" id="ARBA00023284"/>
    </source>
</evidence>
<dbReference type="InterPro" id="IPR050553">
    <property type="entry name" value="Thioredoxin_ResA/DsbE_sf"/>
</dbReference>
<dbReference type="GO" id="GO:0016491">
    <property type="term" value="F:oxidoreductase activity"/>
    <property type="evidence" value="ECO:0000318"/>
    <property type="project" value="GO_Central"/>
</dbReference>
<keyword evidence="2" id="KW-0201">Cytochrome c-type biogenesis</keyword>
<protein>
    <submittedName>
        <fullName evidence="8">Probable thiol-disulfide interchange protein</fullName>
    </submittedName>
</protein>
<dbReference type="GO" id="GO:0017004">
    <property type="term" value="P:cytochrome complex assembly"/>
    <property type="evidence" value="ECO:0007669"/>
    <property type="project" value="UniProtKB-KW"/>
</dbReference>
<dbReference type="InterPro" id="IPR036249">
    <property type="entry name" value="Thioredoxin-like_sf"/>
</dbReference>
<dbReference type="Gene3D" id="3.40.30.10">
    <property type="entry name" value="Glutaredoxin"/>
    <property type="match status" value="1"/>
</dbReference>
<dbReference type="AlphaFoldDB" id="Q7URF7"/>
<keyword evidence="3" id="KW-1015">Disulfide bond</keyword>
<dbReference type="PATRIC" id="fig|243090.15.peg.2736"/>
<evidence type="ECO:0000313" key="9">
    <source>
        <dbReference type="Proteomes" id="UP000001025"/>
    </source>
</evidence>
<evidence type="ECO:0000256" key="2">
    <source>
        <dbReference type="ARBA" id="ARBA00022748"/>
    </source>
</evidence>
<comment type="subcellular location">
    <subcellularLocation>
        <location evidence="1">Cell envelope</location>
    </subcellularLocation>
</comment>
<accession>Q7URF7</accession>
<dbReference type="Pfam" id="PF00578">
    <property type="entry name" value="AhpC-TSA"/>
    <property type="match status" value="1"/>
</dbReference>
<keyword evidence="6" id="KW-0472">Membrane</keyword>
<reference evidence="8 9" key="1">
    <citation type="journal article" date="2003" name="Proc. Natl. Acad. Sci. U.S.A.">
        <title>Complete genome sequence of the marine planctomycete Pirellula sp. strain 1.</title>
        <authorList>
            <person name="Gloeckner F.O."/>
            <person name="Kube M."/>
            <person name="Bauer M."/>
            <person name="Teeling H."/>
            <person name="Lombardot T."/>
            <person name="Ludwig W."/>
            <person name="Gade D."/>
            <person name="Beck A."/>
            <person name="Borzym K."/>
            <person name="Heitmann K."/>
            <person name="Rabus R."/>
            <person name="Schlesner H."/>
            <person name="Amann R."/>
            <person name="Reinhardt R."/>
        </authorList>
    </citation>
    <scope>NUCLEOTIDE SEQUENCE [LARGE SCALE GENOMIC DNA]</scope>
    <source>
        <strain evidence="9">DSM 10527 / NCIMB 13988 / SH1</strain>
    </source>
</reference>
<feature type="compositionally biased region" description="Acidic residues" evidence="5">
    <location>
        <begin position="174"/>
        <end position="193"/>
    </location>
</feature>
<sequence>MTLHSICPTRMFVVKIFSTARVFVCCFVIGTGGIAKGDDRTTSPSVDAKKTTAAKISPDADEAATPDAEPAEEEKAKVLSIGSLAPSLDIEHWFGDSPSPMSEFEPGKVYVVEFWATWCGPCLHSMPHLAELQSKYEDQGVRVVSVSNEDLETVTSFLERPVSPEILGLPEPKEEADEDATEPDEDESTEEEAERITFGELTSAYSLTTDPDKSVDEDYMKAAAQNGIPTAFIVGKDGHVEWIGHPMSMDGPLEAVVNDKWDRGPAKEKFERKQKVDLALREIFMAYRTEHYETTSRLLQEHADLFQGTGYESILKSIWFPTALATQQNEIALKLIEEKIESNPDDVVAINRWAWEVYEAFESGWDNSDKILMTTTNALESALASEENESNDALWPAYDTVAHLKALAKDKDSAIEWQQRAIETAPDDEKDKLKAYLRELTGEASDADGDSKPADEDNED</sequence>
<gene>
    <name evidence="8" type="ordered locus">RB5697</name>
</gene>